<geneLocation type="plasmid" evidence="1 2">
    <name>p330</name>
</geneLocation>
<organism evidence="1 2">
    <name type="scientific">Clostridium felsineum</name>
    <dbReference type="NCBI Taxonomy" id="36839"/>
    <lineage>
        <taxon>Bacteria</taxon>
        <taxon>Bacillati</taxon>
        <taxon>Bacillota</taxon>
        <taxon>Clostridia</taxon>
        <taxon>Eubacteriales</taxon>
        <taxon>Clostridiaceae</taxon>
        <taxon>Clostridium</taxon>
    </lineage>
</organism>
<dbReference type="Proteomes" id="UP000190951">
    <property type="component" value="Plasmid p330"/>
</dbReference>
<dbReference type="EMBL" id="CP096984">
    <property type="protein sequence ID" value="URZ13992.1"/>
    <property type="molecule type" value="Genomic_DNA"/>
</dbReference>
<dbReference type="AlphaFoldDB" id="A0A1S8M2K7"/>
<keyword evidence="2" id="KW-1185">Reference proteome</keyword>
<dbReference type="InterPro" id="IPR017853">
    <property type="entry name" value="GH"/>
</dbReference>
<gene>
    <name evidence="1" type="ORF">CROST_047700</name>
</gene>
<dbReference type="STRING" id="84029.CROST_06110"/>
<dbReference type="SUPFAM" id="SSF51445">
    <property type="entry name" value="(Trans)glycosidases"/>
    <property type="match status" value="1"/>
</dbReference>
<proteinExistence type="predicted"/>
<evidence type="ECO:0000313" key="2">
    <source>
        <dbReference type="Proteomes" id="UP000190951"/>
    </source>
</evidence>
<dbReference type="Gene3D" id="3.20.20.80">
    <property type="entry name" value="Glycosidases"/>
    <property type="match status" value="1"/>
</dbReference>
<dbReference type="RefSeq" id="WP_077834416.1">
    <property type="nucleotide sequence ID" value="NZ_CP096984.1"/>
</dbReference>
<evidence type="ECO:0000313" key="1">
    <source>
        <dbReference type="EMBL" id="URZ13992.1"/>
    </source>
</evidence>
<name>A0A1S8M2K7_9CLOT</name>
<reference evidence="1 2" key="1">
    <citation type="submission" date="2022-04" db="EMBL/GenBank/DDBJ databases">
        <title>Genome sequence of C. roseum typestrain.</title>
        <authorList>
            <person name="Poehlein A."/>
            <person name="Schoch T."/>
            <person name="Duerre P."/>
            <person name="Daniel R."/>
        </authorList>
    </citation>
    <scope>NUCLEOTIDE SEQUENCE [LARGE SCALE GENOMIC DNA]</scope>
    <source>
        <strain evidence="1 2">DSM 7320</strain>
        <plasmid evidence="1 2">p330</plasmid>
    </source>
</reference>
<dbReference type="KEGG" id="crw:CROST_047700"/>
<accession>A0A1S8M2K7</accession>
<sequence>MKKKFIGLTLTLTAILSTSVVFTSPAFAATTLTVDCQTTLRGVTHCASGSLYGVTESKPFDITQFVAPLKPNVFTNPALSGFNHQQPIGAAIPVAGRLKNTTGKVMIRLADIFSGWPYSFKNMNDWLSKVTNVINQKKASGYSNFYGYEIWNEPNGTFKNTSVSFNDMWRQTYKLIRSLDPNAQIIGPSYSYYNHNNMNAFLSFCKANNCLPDVICWHELGGSQYISSNIRDLKSLEKTLGIPEKKMSVNEYCDSNHYAEGQPGASAPFIAKFERNKVDAACISWWWTNAPGRLGSLMASDTQKGAGWWFYKWYGDMTGNMVNVIPQNDNSNLVDGFACVDSNSKYISVLLGGVNDGTVNVNIKNIPAFIGSTATVKVEKVDWTSKDTPVNGTTIVSSKGYTVSNGAINLSIPNTNNTSGYRVYISH</sequence>
<keyword evidence="1" id="KW-0614">Plasmid</keyword>
<protein>
    <submittedName>
        <fullName evidence="1">Uncharacterized protein</fullName>
    </submittedName>
</protein>